<gene>
    <name evidence="2" type="ORF">SCHPADRAFT_314114</name>
</gene>
<dbReference type="InParanoid" id="A0A0H2RRN0"/>
<keyword evidence="3" id="KW-1185">Reference proteome</keyword>
<protein>
    <submittedName>
        <fullName evidence="2">Uncharacterized protein</fullName>
    </submittedName>
</protein>
<evidence type="ECO:0000256" key="1">
    <source>
        <dbReference type="SAM" id="MobiDB-lite"/>
    </source>
</evidence>
<dbReference type="AlphaFoldDB" id="A0A0H2RRN0"/>
<organism evidence="2 3">
    <name type="scientific">Schizopora paradoxa</name>
    <dbReference type="NCBI Taxonomy" id="27342"/>
    <lineage>
        <taxon>Eukaryota</taxon>
        <taxon>Fungi</taxon>
        <taxon>Dikarya</taxon>
        <taxon>Basidiomycota</taxon>
        <taxon>Agaricomycotina</taxon>
        <taxon>Agaricomycetes</taxon>
        <taxon>Hymenochaetales</taxon>
        <taxon>Schizoporaceae</taxon>
        <taxon>Schizopora</taxon>
    </lineage>
</organism>
<proteinExistence type="predicted"/>
<dbReference type="EMBL" id="KQ085943">
    <property type="protein sequence ID" value="KLO14489.1"/>
    <property type="molecule type" value="Genomic_DNA"/>
</dbReference>
<feature type="compositionally biased region" description="Basic and acidic residues" evidence="1">
    <location>
        <begin position="66"/>
        <end position="75"/>
    </location>
</feature>
<name>A0A0H2RRN0_9AGAM</name>
<accession>A0A0H2RRN0</accession>
<dbReference type="Proteomes" id="UP000053477">
    <property type="component" value="Unassembled WGS sequence"/>
</dbReference>
<evidence type="ECO:0000313" key="2">
    <source>
        <dbReference type="EMBL" id="KLO14489.1"/>
    </source>
</evidence>
<evidence type="ECO:0000313" key="3">
    <source>
        <dbReference type="Proteomes" id="UP000053477"/>
    </source>
</evidence>
<reference evidence="2 3" key="1">
    <citation type="submission" date="2015-04" db="EMBL/GenBank/DDBJ databases">
        <title>Complete genome sequence of Schizopora paradoxa KUC8140, a cosmopolitan wood degrader in East Asia.</title>
        <authorList>
            <consortium name="DOE Joint Genome Institute"/>
            <person name="Min B."/>
            <person name="Park H."/>
            <person name="Jang Y."/>
            <person name="Kim J.-J."/>
            <person name="Kim K.H."/>
            <person name="Pangilinan J."/>
            <person name="Lipzen A."/>
            <person name="Riley R."/>
            <person name="Grigoriev I.V."/>
            <person name="Spatafora J.W."/>
            <person name="Choi I.-G."/>
        </authorList>
    </citation>
    <scope>NUCLEOTIDE SEQUENCE [LARGE SCALE GENOMIC DNA]</scope>
    <source>
        <strain evidence="2 3">KUC8140</strain>
    </source>
</reference>
<feature type="region of interest" description="Disordered" evidence="1">
    <location>
        <begin position="31"/>
        <end position="100"/>
    </location>
</feature>
<sequence length="218" mass="23618">MPPRCTYNEPSNAMDAIFSIVASRYAKRAGLKVASSKSTAKAERRARRKQASGFAPYPAPSLDSAASERRGHLLRDSMTPPPCSDVSSIASSSSPRTPPMGYVEEPLIASRQSSVDCDPLLSMREQVGMVAKGQSGRFNLSGHHQFVPLRMESDIIPSTGLRLYDGADTTSYGKLSMLESTTYPFQDSTSPASDEQVDEVFGMFLNEGYFGDAGTENQ</sequence>
<feature type="compositionally biased region" description="Low complexity" evidence="1">
    <location>
        <begin position="84"/>
        <end position="95"/>
    </location>
</feature>